<reference evidence="5" key="1">
    <citation type="submission" date="2015-10" db="EMBL/GenBank/DDBJ databases">
        <authorList>
            <person name="Regsiter A."/>
            <person name="william w."/>
        </authorList>
    </citation>
    <scope>NUCLEOTIDE SEQUENCE</scope>
    <source>
        <strain evidence="5">Montdore</strain>
    </source>
</reference>
<dbReference type="PANTHER" id="PTHR13878">
    <property type="entry name" value="GULONOLACTONE OXIDASE"/>
    <property type="match status" value="1"/>
</dbReference>
<evidence type="ECO:0000256" key="3">
    <source>
        <dbReference type="SAM" id="SignalP"/>
    </source>
</evidence>
<feature type="chain" id="PRO_5012313219" description="FAD-binding PCMH-type domain-containing protein" evidence="3">
    <location>
        <begin position="22"/>
        <end position="585"/>
    </location>
</feature>
<dbReference type="InterPro" id="IPR012951">
    <property type="entry name" value="BBE"/>
</dbReference>
<keyword evidence="6" id="KW-1185">Reference proteome</keyword>
<dbReference type="Proteomes" id="UP001412239">
    <property type="component" value="Unassembled WGS sequence"/>
</dbReference>
<comment type="similarity">
    <text evidence="1">Belongs to the oxygen-dependent FAD-linked oxidoreductase family.</text>
</comment>
<dbReference type="SUPFAM" id="SSF56176">
    <property type="entry name" value="FAD-binding/transporter-associated domain-like"/>
    <property type="match status" value="1"/>
</dbReference>
<protein>
    <recommendedName>
        <fullName evidence="4">FAD-binding PCMH-type domain-containing protein</fullName>
    </recommendedName>
</protein>
<name>A0A292Q1G0_9PEZI</name>
<dbReference type="GO" id="GO:0016491">
    <property type="term" value="F:oxidoreductase activity"/>
    <property type="evidence" value="ECO:0007669"/>
    <property type="project" value="UniProtKB-KW"/>
</dbReference>
<dbReference type="InterPro" id="IPR016169">
    <property type="entry name" value="FAD-bd_PCMH_sub2"/>
</dbReference>
<feature type="domain" description="FAD-binding PCMH-type" evidence="4">
    <location>
        <begin position="128"/>
        <end position="311"/>
    </location>
</feature>
<keyword evidence="2" id="KW-0560">Oxidoreductase</keyword>
<evidence type="ECO:0000259" key="4">
    <source>
        <dbReference type="PROSITE" id="PS51387"/>
    </source>
</evidence>
<dbReference type="AlphaFoldDB" id="A0A292Q1G0"/>
<evidence type="ECO:0000256" key="2">
    <source>
        <dbReference type="ARBA" id="ARBA00023002"/>
    </source>
</evidence>
<accession>A0A292Q1G0</accession>
<dbReference type="Pfam" id="PF01565">
    <property type="entry name" value="FAD_binding_4"/>
    <property type="match status" value="1"/>
</dbReference>
<dbReference type="InterPro" id="IPR050432">
    <property type="entry name" value="FAD-linked_Oxidoreductases_BP"/>
</dbReference>
<dbReference type="InterPro" id="IPR036318">
    <property type="entry name" value="FAD-bd_PCMH-like_sf"/>
</dbReference>
<dbReference type="GO" id="GO:0071949">
    <property type="term" value="F:FAD binding"/>
    <property type="evidence" value="ECO:0007669"/>
    <property type="project" value="InterPro"/>
</dbReference>
<dbReference type="InterPro" id="IPR016166">
    <property type="entry name" value="FAD-bd_PCMH"/>
</dbReference>
<dbReference type="Gene3D" id="3.30.465.10">
    <property type="match status" value="2"/>
</dbReference>
<dbReference type="InterPro" id="IPR006094">
    <property type="entry name" value="Oxid_FAD_bind_N"/>
</dbReference>
<sequence>MKLPIFSITFSAILFLPLGHTTDHSVPEDGGYSRCRCLPTDYCWPNPSEWASFNASVSGSLIAVKPVASPCHDPTFDQAACEDAKTNYKSSVWRGSFPGGYQQVNFETSAVKNETCYIDTPRPSACGQGNVPIYAVAATSPTQIQKGVDFARERNLRLVIKNSGHDYLGRSAGRGSLQIWTHNMNSIEFSDSFTPDGCKWKKGEEAVTIGAGVQLKPLYSALKDKQKTAVIGFANTVGAAGGYIQGGGHSPLGPWKGMASDNAYQFTIVTADGKHVTANECQNSDLFWALRGGGGGTFGVVTSVTIRTFPDSSMLALNMNTTIPDRNQFYSFVADFHAFLPKFSDAGGSGYYYVFHETKTLIIAGLFAGQSNPNATEALFAPLMQKAREYTNSQVDWFQFPPFPISVGVDIGLTGSDATGGMTLLSSRLISRKFLESADGPKKLSEVFKAIGPNQNTVFLGHVVAGGQVARNNGIDSAINPSWRKALTHLIFARGWDSSTSFQEQAIIARNMTDVETPILAALEPDMGAYINEADLNERHWQKVFWGENYDRLLEVKAKWDEGELFMCKPCIGSENWDAESICRK</sequence>
<evidence type="ECO:0000256" key="1">
    <source>
        <dbReference type="ARBA" id="ARBA00005466"/>
    </source>
</evidence>
<feature type="signal peptide" evidence="3">
    <location>
        <begin position="1"/>
        <end position="21"/>
    </location>
</feature>
<dbReference type="Pfam" id="PF08031">
    <property type="entry name" value="BBE"/>
    <property type="match status" value="1"/>
</dbReference>
<dbReference type="PANTHER" id="PTHR13878:SF155">
    <property type="entry name" value="ALCOHOL OXIDASE, PUTATIVE (AFU_ORTHOLOGUE AFUA_4G00430)-RELATED"/>
    <property type="match status" value="1"/>
</dbReference>
<evidence type="ECO:0000313" key="6">
    <source>
        <dbReference type="Proteomes" id="UP001412239"/>
    </source>
</evidence>
<keyword evidence="3" id="KW-0732">Signal</keyword>
<gene>
    <name evidence="5" type="ORF">GSTUAT00003462001</name>
</gene>
<evidence type="ECO:0000313" key="5">
    <source>
        <dbReference type="EMBL" id="CUS12497.1"/>
    </source>
</evidence>
<organism evidence="5 6">
    <name type="scientific">Tuber aestivum</name>
    <name type="common">summer truffle</name>
    <dbReference type="NCBI Taxonomy" id="59557"/>
    <lineage>
        <taxon>Eukaryota</taxon>
        <taxon>Fungi</taxon>
        <taxon>Dikarya</taxon>
        <taxon>Ascomycota</taxon>
        <taxon>Pezizomycotina</taxon>
        <taxon>Pezizomycetes</taxon>
        <taxon>Pezizales</taxon>
        <taxon>Tuberaceae</taxon>
        <taxon>Tuber</taxon>
    </lineage>
</organism>
<dbReference type="EMBL" id="LN890990">
    <property type="protein sequence ID" value="CUS12497.1"/>
    <property type="molecule type" value="Genomic_DNA"/>
</dbReference>
<dbReference type="PROSITE" id="PS51387">
    <property type="entry name" value="FAD_PCMH"/>
    <property type="match status" value="1"/>
</dbReference>
<proteinExistence type="inferred from homology"/>